<evidence type="ECO:0000313" key="3">
    <source>
        <dbReference type="EMBL" id="GCE93126.1"/>
    </source>
</evidence>
<dbReference type="EMBL" id="BIMW01000062">
    <property type="protein sequence ID" value="GCE93126.1"/>
    <property type="molecule type" value="Genomic_DNA"/>
</dbReference>
<sequence>MAMFEPSFPYAESQETPSLSQPLRHSRVRLSQGQVFWREVGAGPDVVYLHGSWQDSSQWLPIIEELASDYHCYAPDRLGSGESESPKIHYSITMAVENLAEYIESLKLDQVYLVGHSLGGWIAASYAIRYQHKVKGLVLISPEGVAVNGIEKQWQWMRWLCGNPPLLATWLKLIHPFTRLFGKGDAIADWLKQRETMMRSPISCQFLFRRRPAEIQGELLNEQLNSLTIPVLILQGNREQPTTQAMGETLNSMLPNSRLNSLIAGGENLPEEFPAVVSEYIRQFLQRHPISTRNISISDHS</sequence>
<dbReference type="Proteomes" id="UP000326169">
    <property type="component" value="Unassembled WGS sequence"/>
</dbReference>
<accession>A0A5M3T5P8</accession>
<dbReference type="PANTHER" id="PTHR43798">
    <property type="entry name" value="MONOACYLGLYCEROL LIPASE"/>
    <property type="match status" value="1"/>
</dbReference>
<protein>
    <submittedName>
        <fullName evidence="3">Alpha/beta hydrolase fold protein</fullName>
    </submittedName>
</protein>
<dbReference type="GO" id="GO:0016787">
    <property type="term" value="F:hydrolase activity"/>
    <property type="evidence" value="ECO:0007669"/>
    <property type="project" value="UniProtKB-KW"/>
</dbReference>
<keyword evidence="4" id="KW-1185">Reference proteome</keyword>
<dbReference type="SUPFAM" id="SSF53474">
    <property type="entry name" value="alpha/beta-Hydrolases"/>
    <property type="match status" value="1"/>
</dbReference>
<proteinExistence type="predicted"/>
<feature type="region of interest" description="Disordered" evidence="1">
    <location>
        <begin position="1"/>
        <end position="24"/>
    </location>
</feature>
<dbReference type="Gene3D" id="3.40.50.1820">
    <property type="entry name" value="alpha/beta hydrolase"/>
    <property type="match status" value="1"/>
</dbReference>
<keyword evidence="3" id="KW-0378">Hydrolase</keyword>
<dbReference type="GeneID" id="301682076"/>
<comment type="caution">
    <text evidence="3">The sequence shown here is derived from an EMBL/GenBank/DDBJ whole genome shotgun (WGS) entry which is preliminary data.</text>
</comment>
<name>A0A5M3T5P8_LIMPL</name>
<feature type="domain" description="AB hydrolase-1" evidence="2">
    <location>
        <begin position="46"/>
        <end position="272"/>
    </location>
</feature>
<dbReference type="Pfam" id="PF00561">
    <property type="entry name" value="Abhydrolase_1"/>
    <property type="match status" value="1"/>
</dbReference>
<feature type="compositionally biased region" description="Polar residues" evidence="1">
    <location>
        <begin position="13"/>
        <end position="24"/>
    </location>
</feature>
<dbReference type="PRINTS" id="PR00111">
    <property type="entry name" value="ABHYDROLASE"/>
</dbReference>
<dbReference type="InterPro" id="IPR000073">
    <property type="entry name" value="AB_hydrolase_1"/>
</dbReference>
<dbReference type="RefSeq" id="WP_152088443.1">
    <property type="nucleotide sequence ID" value="NZ_BIMW01000062.1"/>
</dbReference>
<dbReference type="InterPro" id="IPR050266">
    <property type="entry name" value="AB_hydrolase_sf"/>
</dbReference>
<evidence type="ECO:0000256" key="1">
    <source>
        <dbReference type="SAM" id="MobiDB-lite"/>
    </source>
</evidence>
<dbReference type="InterPro" id="IPR029058">
    <property type="entry name" value="AB_hydrolase_fold"/>
</dbReference>
<evidence type="ECO:0000313" key="4">
    <source>
        <dbReference type="Proteomes" id="UP000326169"/>
    </source>
</evidence>
<evidence type="ECO:0000259" key="2">
    <source>
        <dbReference type="Pfam" id="PF00561"/>
    </source>
</evidence>
<reference evidence="3 4" key="1">
    <citation type="journal article" date="2019" name="J Genomics">
        <title>The Draft Genome of a Hydrogen-producing Cyanobacterium, Arthrospira platensis NIES-46.</title>
        <authorList>
            <person name="Suzuki S."/>
            <person name="Yamaguchi H."/>
            <person name="Kawachi M."/>
        </authorList>
    </citation>
    <scope>NUCLEOTIDE SEQUENCE [LARGE SCALE GENOMIC DNA]</scope>
    <source>
        <strain evidence="3 4">NIES-46</strain>
    </source>
</reference>
<gene>
    <name evidence="3" type="ORF">NIES46_11750</name>
</gene>
<organism evidence="3 4">
    <name type="scientific">Limnospira platensis NIES-46</name>
    <dbReference type="NCBI Taxonomy" id="1236695"/>
    <lineage>
        <taxon>Bacteria</taxon>
        <taxon>Bacillati</taxon>
        <taxon>Cyanobacteriota</taxon>
        <taxon>Cyanophyceae</taxon>
        <taxon>Oscillatoriophycideae</taxon>
        <taxon>Oscillatoriales</taxon>
        <taxon>Sirenicapillariaceae</taxon>
        <taxon>Limnospira</taxon>
    </lineage>
</organism>